<feature type="compositionally biased region" description="Acidic residues" evidence="1">
    <location>
        <begin position="175"/>
        <end position="187"/>
    </location>
</feature>
<feature type="compositionally biased region" description="Basic and acidic residues" evidence="1">
    <location>
        <begin position="44"/>
        <end position="69"/>
    </location>
</feature>
<feature type="compositionally biased region" description="Basic residues" evidence="1">
    <location>
        <begin position="144"/>
        <end position="168"/>
    </location>
</feature>
<protein>
    <submittedName>
        <fullName evidence="2">Uncharacterized protein</fullName>
    </submittedName>
</protein>
<gene>
    <name evidence="2" type="ORF">LIER_42402</name>
</gene>
<comment type="caution">
    <text evidence="2">The sequence shown here is derived from an EMBL/GenBank/DDBJ whole genome shotgun (WGS) entry which is preliminary data.</text>
</comment>
<feature type="compositionally biased region" description="Polar residues" evidence="1">
    <location>
        <begin position="118"/>
        <end position="142"/>
    </location>
</feature>
<proteinExistence type="predicted"/>
<evidence type="ECO:0000313" key="2">
    <source>
        <dbReference type="EMBL" id="GAA0183416.1"/>
    </source>
</evidence>
<reference evidence="2 3" key="1">
    <citation type="submission" date="2024-01" db="EMBL/GenBank/DDBJ databases">
        <title>The complete chloroplast genome sequence of Lithospermum erythrorhizon: insights into the phylogenetic relationship among Boraginaceae species and the maternal lineages of purple gromwells.</title>
        <authorList>
            <person name="Okada T."/>
            <person name="Watanabe K."/>
        </authorList>
    </citation>
    <scope>NUCLEOTIDE SEQUENCE [LARGE SCALE GENOMIC DNA]</scope>
</reference>
<organism evidence="2 3">
    <name type="scientific">Lithospermum erythrorhizon</name>
    <name type="common">Purple gromwell</name>
    <name type="synonym">Lithospermum officinale var. erythrorhizon</name>
    <dbReference type="NCBI Taxonomy" id="34254"/>
    <lineage>
        <taxon>Eukaryota</taxon>
        <taxon>Viridiplantae</taxon>
        <taxon>Streptophyta</taxon>
        <taxon>Embryophyta</taxon>
        <taxon>Tracheophyta</taxon>
        <taxon>Spermatophyta</taxon>
        <taxon>Magnoliopsida</taxon>
        <taxon>eudicotyledons</taxon>
        <taxon>Gunneridae</taxon>
        <taxon>Pentapetalae</taxon>
        <taxon>asterids</taxon>
        <taxon>lamiids</taxon>
        <taxon>Boraginales</taxon>
        <taxon>Boraginaceae</taxon>
        <taxon>Boraginoideae</taxon>
        <taxon>Lithospermeae</taxon>
        <taxon>Lithospermum</taxon>
    </lineage>
</organism>
<dbReference type="Proteomes" id="UP001454036">
    <property type="component" value="Unassembled WGS sequence"/>
</dbReference>
<feature type="compositionally biased region" description="Basic and acidic residues" evidence="1">
    <location>
        <begin position="98"/>
        <end position="117"/>
    </location>
</feature>
<feature type="compositionally biased region" description="Polar residues" evidence="1">
    <location>
        <begin position="70"/>
        <end position="92"/>
    </location>
</feature>
<feature type="compositionally biased region" description="Basic and acidic residues" evidence="1">
    <location>
        <begin position="246"/>
        <end position="256"/>
    </location>
</feature>
<feature type="compositionally biased region" description="Basic and acidic residues" evidence="1">
    <location>
        <begin position="269"/>
        <end position="280"/>
    </location>
</feature>
<sequence>MARTKGGNVRRASSAPLVGEKERGEHVPLQTIPAQQRPEGPPTKSEDLGLPWKDDTLKGETSSKPKTDDQNMNASPTDVNTSKNPNLSSDTKINVPEIPEKTIDEVSHHLEVEEPSVKDTQNLTGSKSHSSADPTVADIQSSLKKGKLGGRIKRALRKSKPPTRHVPHPVKPTVNDEESEKSVDDDVVVVSETASRRRTRASAAAMKTKLEAAGFNEGKDKSENPSKLKELESEKKAKEKKKGKRPCSEEQKIDRVTKRRKGFNINEPTQEKAKDRFRVDDVEDSEDEDTVFLVKKKSKGKMKINDDRNRINNRRIAKGIDDVSTEGIIFNSEENEARWNSVCARKILPER</sequence>
<accession>A0AAV3RUU3</accession>
<dbReference type="AlphaFoldDB" id="A0AAV3RUU3"/>
<dbReference type="EMBL" id="BAABME010029261">
    <property type="protein sequence ID" value="GAA0183416.1"/>
    <property type="molecule type" value="Genomic_DNA"/>
</dbReference>
<evidence type="ECO:0000313" key="3">
    <source>
        <dbReference type="Proteomes" id="UP001454036"/>
    </source>
</evidence>
<feature type="region of interest" description="Disordered" evidence="1">
    <location>
        <begin position="1"/>
        <end position="280"/>
    </location>
</feature>
<name>A0AAV3RUU3_LITER</name>
<keyword evidence="3" id="KW-1185">Reference proteome</keyword>
<evidence type="ECO:0000256" key="1">
    <source>
        <dbReference type="SAM" id="MobiDB-lite"/>
    </source>
</evidence>
<feature type="compositionally biased region" description="Basic and acidic residues" evidence="1">
    <location>
        <begin position="217"/>
        <end position="237"/>
    </location>
</feature>